<dbReference type="AlphaFoldDB" id="A0AAV5LCD1"/>
<sequence length="232" mass="25960">MLFLPPMIASALAISFSLSSPSSHYFFLLQYSFETADQRLVFDPACGPDTKSSKDSITLRVTVCAPQKMLNIAPVSLHLFSLFFKFFKAFETAFFSAFLEAKYFPTSDIKDPKRPILQLINTFPMLLMGQGLLVKGKQEQLLDIIMLILKAIEFSQIEDHEVEANSDDANLLKCSSTSEVTGCDLEGQLFERECEDDEVEADSADANLLKCSSTSEAMGCDLKGKLFERDWQ</sequence>
<organism evidence="2 3">
    <name type="scientific">Rubroshorea leprosula</name>
    <dbReference type="NCBI Taxonomy" id="152421"/>
    <lineage>
        <taxon>Eukaryota</taxon>
        <taxon>Viridiplantae</taxon>
        <taxon>Streptophyta</taxon>
        <taxon>Embryophyta</taxon>
        <taxon>Tracheophyta</taxon>
        <taxon>Spermatophyta</taxon>
        <taxon>Magnoliopsida</taxon>
        <taxon>eudicotyledons</taxon>
        <taxon>Gunneridae</taxon>
        <taxon>Pentapetalae</taxon>
        <taxon>rosids</taxon>
        <taxon>malvids</taxon>
        <taxon>Malvales</taxon>
        <taxon>Dipterocarpaceae</taxon>
        <taxon>Rubroshorea</taxon>
    </lineage>
</organism>
<keyword evidence="3" id="KW-1185">Reference proteome</keyword>
<feature type="signal peptide" evidence="1">
    <location>
        <begin position="1"/>
        <end position="19"/>
    </location>
</feature>
<dbReference type="EMBL" id="BPVZ01000107">
    <property type="protein sequence ID" value="GKV34758.1"/>
    <property type="molecule type" value="Genomic_DNA"/>
</dbReference>
<name>A0AAV5LCD1_9ROSI</name>
<feature type="chain" id="PRO_5043899057" evidence="1">
    <location>
        <begin position="20"/>
        <end position="232"/>
    </location>
</feature>
<gene>
    <name evidence="2" type="ORF">SLEP1_g43103</name>
</gene>
<dbReference type="Proteomes" id="UP001054252">
    <property type="component" value="Unassembled WGS sequence"/>
</dbReference>
<evidence type="ECO:0000313" key="3">
    <source>
        <dbReference type="Proteomes" id="UP001054252"/>
    </source>
</evidence>
<accession>A0AAV5LCD1</accession>
<comment type="caution">
    <text evidence="2">The sequence shown here is derived from an EMBL/GenBank/DDBJ whole genome shotgun (WGS) entry which is preliminary data.</text>
</comment>
<evidence type="ECO:0000313" key="2">
    <source>
        <dbReference type="EMBL" id="GKV34758.1"/>
    </source>
</evidence>
<reference evidence="2 3" key="1">
    <citation type="journal article" date="2021" name="Commun. Biol.">
        <title>The genome of Shorea leprosula (Dipterocarpaceae) highlights the ecological relevance of drought in aseasonal tropical rainforests.</title>
        <authorList>
            <person name="Ng K.K.S."/>
            <person name="Kobayashi M.J."/>
            <person name="Fawcett J.A."/>
            <person name="Hatakeyama M."/>
            <person name="Paape T."/>
            <person name="Ng C.H."/>
            <person name="Ang C.C."/>
            <person name="Tnah L.H."/>
            <person name="Lee C.T."/>
            <person name="Nishiyama T."/>
            <person name="Sese J."/>
            <person name="O'Brien M.J."/>
            <person name="Copetti D."/>
            <person name="Mohd Noor M.I."/>
            <person name="Ong R.C."/>
            <person name="Putra M."/>
            <person name="Sireger I.Z."/>
            <person name="Indrioko S."/>
            <person name="Kosugi Y."/>
            <person name="Izuno A."/>
            <person name="Isagi Y."/>
            <person name="Lee S.L."/>
            <person name="Shimizu K.K."/>
        </authorList>
    </citation>
    <scope>NUCLEOTIDE SEQUENCE [LARGE SCALE GENOMIC DNA]</scope>
    <source>
        <strain evidence="2">214</strain>
    </source>
</reference>
<keyword evidence="1" id="KW-0732">Signal</keyword>
<protein>
    <submittedName>
        <fullName evidence="2">Uncharacterized protein</fullName>
    </submittedName>
</protein>
<evidence type="ECO:0000256" key="1">
    <source>
        <dbReference type="SAM" id="SignalP"/>
    </source>
</evidence>
<proteinExistence type="predicted"/>